<dbReference type="PANTHER" id="PTHR46118:SF4">
    <property type="entry name" value="PROTEIN ABHD11"/>
    <property type="match status" value="1"/>
</dbReference>
<feature type="domain" description="AB hydrolase-1" evidence="2">
    <location>
        <begin position="18"/>
        <end position="117"/>
    </location>
</feature>
<evidence type="ECO:0000259" key="2">
    <source>
        <dbReference type="Pfam" id="PF00561"/>
    </source>
</evidence>
<organism evidence="3 4">
    <name type="scientific">Acinetobacter albensis</name>
    <dbReference type="NCBI Taxonomy" id="1673609"/>
    <lineage>
        <taxon>Bacteria</taxon>
        <taxon>Pseudomonadati</taxon>
        <taxon>Pseudomonadota</taxon>
        <taxon>Gammaproteobacteria</taxon>
        <taxon>Moraxellales</taxon>
        <taxon>Moraxellaceae</taxon>
        <taxon>Acinetobacter</taxon>
    </lineage>
</organism>
<protein>
    <submittedName>
        <fullName evidence="3">Esterase</fullName>
    </submittedName>
</protein>
<evidence type="ECO:0000313" key="3">
    <source>
        <dbReference type="EMBL" id="SCC71746.1"/>
    </source>
</evidence>
<proteinExistence type="predicted"/>
<dbReference type="Proteomes" id="UP000243661">
    <property type="component" value="Unassembled WGS sequence"/>
</dbReference>
<dbReference type="GO" id="GO:0016787">
    <property type="term" value="F:hydrolase activity"/>
    <property type="evidence" value="ECO:0007669"/>
    <property type="project" value="UniProtKB-KW"/>
</dbReference>
<sequence>MILNHEINQNKHAKEKIPLVFIHGLFGSLSNLGMIARKFYKSHVVIQIDVRNHGYSPRSSEMDYLVMAQDILDTLDLLEIEKFSVIGHSMGGKIAMQLTAQASERVEQIVVLDIAPIAYTENHHDQVFKALFAVQDAKIETRLDATKIMREYLDEEMVIQFLMKSFHKGQWLFNVEELFHHYTDILGWHNIQICHKEILFIRGGDSSYMSQDQHFQAVMHQFSNAQIKVIENAGHWLHAEKPQQVIDEISRYMEV</sequence>
<dbReference type="InterPro" id="IPR000639">
    <property type="entry name" value="Epox_hydrolase-like"/>
</dbReference>
<evidence type="ECO:0000313" key="4">
    <source>
        <dbReference type="Proteomes" id="UP000243661"/>
    </source>
</evidence>
<accession>A0A1C4GUB8</accession>
<name>A0A1C4GUB8_9GAMM</name>
<dbReference type="RefSeq" id="WP_092719193.1">
    <property type="nucleotide sequence ID" value="NZ_FMBK01000005.1"/>
</dbReference>
<gene>
    <name evidence="3" type="ORF">GA0116959_105167</name>
</gene>
<dbReference type="PANTHER" id="PTHR46118">
    <property type="entry name" value="PROTEIN ABHD11"/>
    <property type="match status" value="1"/>
</dbReference>
<dbReference type="Pfam" id="PF00561">
    <property type="entry name" value="Abhydrolase_1"/>
    <property type="match status" value="1"/>
</dbReference>
<dbReference type="OrthoDB" id="5380819at2"/>
<dbReference type="InterPro" id="IPR029058">
    <property type="entry name" value="AB_hydrolase_fold"/>
</dbReference>
<reference evidence="3 4" key="1">
    <citation type="submission" date="2016-08" db="EMBL/GenBank/DDBJ databases">
        <authorList>
            <person name="Seilhamer J.J."/>
        </authorList>
    </citation>
    <scope>NUCLEOTIDE SEQUENCE [LARGE SCALE GENOMIC DNA]</scope>
    <source>
        <strain evidence="3 4">ANC 4874</strain>
    </source>
</reference>
<dbReference type="AlphaFoldDB" id="A0A1C4GUB8"/>
<dbReference type="PRINTS" id="PR00412">
    <property type="entry name" value="EPOXHYDRLASE"/>
</dbReference>
<dbReference type="Gene3D" id="3.40.50.1820">
    <property type="entry name" value="alpha/beta hydrolase"/>
    <property type="match status" value="1"/>
</dbReference>
<evidence type="ECO:0000256" key="1">
    <source>
        <dbReference type="ARBA" id="ARBA00022801"/>
    </source>
</evidence>
<dbReference type="SUPFAM" id="SSF53474">
    <property type="entry name" value="alpha/beta-Hydrolases"/>
    <property type="match status" value="1"/>
</dbReference>
<dbReference type="EMBL" id="FMBK01000005">
    <property type="protein sequence ID" value="SCC71746.1"/>
    <property type="molecule type" value="Genomic_DNA"/>
</dbReference>
<dbReference type="InterPro" id="IPR000073">
    <property type="entry name" value="AB_hydrolase_1"/>
</dbReference>
<keyword evidence="1" id="KW-0378">Hydrolase</keyword>